<accession>A0A368P6T1</accession>
<dbReference type="RefSeq" id="WP_113965596.1">
    <property type="nucleotide sequence ID" value="NZ_JAWWDI010000026.1"/>
</dbReference>
<name>A0A368P6T1_9FLAO</name>
<dbReference type="OrthoDB" id="1149494at2"/>
<sequence>MKTKIPTPIVHVYKEFNIGKYKTVRHFELFECSKYPILSKHINISANRNYALSMPTYWLKIKEEKIWTDYITGLFKTKIPNVYKGDADRKKHLLLFKFSDNGETLNVYYFQNYYTNDLRHVLKHINTEH</sequence>
<keyword evidence="2" id="KW-1185">Reference proteome</keyword>
<evidence type="ECO:0000313" key="2">
    <source>
        <dbReference type="Proteomes" id="UP000252249"/>
    </source>
</evidence>
<protein>
    <submittedName>
        <fullName evidence="1">Uncharacterized protein</fullName>
    </submittedName>
</protein>
<proteinExistence type="predicted"/>
<gene>
    <name evidence="1" type="ORF">DU428_01020</name>
</gene>
<evidence type="ECO:0000313" key="1">
    <source>
        <dbReference type="EMBL" id="RCU58000.1"/>
    </source>
</evidence>
<dbReference type="EMBL" id="QPIG01000001">
    <property type="protein sequence ID" value="RCU58000.1"/>
    <property type="molecule type" value="Genomic_DNA"/>
</dbReference>
<comment type="caution">
    <text evidence="1">The sequence shown here is derived from an EMBL/GenBank/DDBJ whole genome shotgun (WGS) entry which is preliminary data.</text>
</comment>
<organism evidence="1 2">
    <name type="scientific">Oceanihabitans sediminis</name>
    <dbReference type="NCBI Taxonomy" id="1812012"/>
    <lineage>
        <taxon>Bacteria</taxon>
        <taxon>Pseudomonadati</taxon>
        <taxon>Bacteroidota</taxon>
        <taxon>Flavobacteriia</taxon>
        <taxon>Flavobacteriales</taxon>
        <taxon>Flavobacteriaceae</taxon>
        <taxon>Oceanihabitans</taxon>
    </lineage>
</organism>
<dbReference type="AlphaFoldDB" id="A0A368P6T1"/>
<reference evidence="1 2" key="1">
    <citation type="submission" date="2018-07" db="EMBL/GenBank/DDBJ databases">
        <title>Oceanihabitans testaceum sp. nov., isolated from marine sediment.</title>
        <authorList>
            <person name="Li C.-M."/>
        </authorList>
    </citation>
    <scope>NUCLEOTIDE SEQUENCE [LARGE SCALE GENOMIC DNA]</scope>
    <source>
        <strain evidence="1 2">S9-10</strain>
    </source>
</reference>
<dbReference type="Proteomes" id="UP000252249">
    <property type="component" value="Unassembled WGS sequence"/>
</dbReference>